<name>A0AAU9ML17_9ASTR</name>
<protein>
    <recommendedName>
        <fullName evidence="4">Mediator complex subunit 15 KIX domain-containing protein</fullName>
    </recommendedName>
</protein>
<evidence type="ECO:0000256" key="1">
    <source>
        <dbReference type="ARBA" id="ARBA00004123"/>
    </source>
</evidence>
<proteinExistence type="predicted"/>
<reference evidence="5 6" key="1">
    <citation type="submission" date="2022-01" db="EMBL/GenBank/DDBJ databases">
        <authorList>
            <person name="Xiong W."/>
            <person name="Schranz E."/>
        </authorList>
    </citation>
    <scope>NUCLEOTIDE SEQUENCE [LARGE SCALE GENOMIC DNA]</scope>
</reference>
<dbReference type="GO" id="GO:0031490">
    <property type="term" value="F:chromatin DNA binding"/>
    <property type="evidence" value="ECO:0007669"/>
    <property type="project" value="InterPro"/>
</dbReference>
<organism evidence="5 6">
    <name type="scientific">Lactuca virosa</name>
    <dbReference type="NCBI Taxonomy" id="75947"/>
    <lineage>
        <taxon>Eukaryota</taxon>
        <taxon>Viridiplantae</taxon>
        <taxon>Streptophyta</taxon>
        <taxon>Embryophyta</taxon>
        <taxon>Tracheophyta</taxon>
        <taxon>Spermatophyta</taxon>
        <taxon>Magnoliopsida</taxon>
        <taxon>eudicotyledons</taxon>
        <taxon>Gunneridae</taxon>
        <taxon>Pentapetalae</taxon>
        <taxon>asterids</taxon>
        <taxon>campanulids</taxon>
        <taxon>Asterales</taxon>
        <taxon>Asteraceae</taxon>
        <taxon>Cichorioideae</taxon>
        <taxon>Cichorieae</taxon>
        <taxon>Lactucinae</taxon>
        <taxon>Lactuca</taxon>
    </lineage>
</organism>
<dbReference type="Pfam" id="PF16987">
    <property type="entry name" value="KIX_2"/>
    <property type="match status" value="1"/>
</dbReference>
<dbReference type="InterPro" id="IPR036546">
    <property type="entry name" value="MED15_KIX"/>
</dbReference>
<keyword evidence="6" id="KW-1185">Reference proteome</keyword>
<dbReference type="EMBL" id="CAKMRJ010002223">
    <property type="protein sequence ID" value="CAH1427615.1"/>
    <property type="molecule type" value="Genomic_DNA"/>
</dbReference>
<evidence type="ECO:0000313" key="6">
    <source>
        <dbReference type="Proteomes" id="UP001157418"/>
    </source>
</evidence>
<dbReference type="PANTHER" id="PTHR33137">
    <property type="entry name" value="MEDIATOR OF RNA POLYMERASE II TRANSCRIPTION SUBUNIT 15A-RELATED"/>
    <property type="match status" value="1"/>
</dbReference>
<evidence type="ECO:0000313" key="5">
    <source>
        <dbReference type="EMBL" id="CAH1427615.1"/>
    </source>
</evidence>
<dbReference type="GO" id="GO:0003713">
    <property type="term" value="F:transcription coactivator activity"/>
    <property type="evidence" value="ECO:0007669"/>
    <property type="project" value="InterPro"/>
</dbReference>
<comment type="subcellular location">
    <subcellularLocation>
        <location evidence="1">Nucleus</location>
    </subcellularLocation>
</comment>
<feature type="domain" description="Mediator complex subunit 15 KIX" evidence="4">
    <location>
        <begin position="24"/>
        <end position="98"/>
    </location>
</feature>
<gene>
    <name evidence="5" type="ORF">LVIROSA_LOCUS14608</name>
</gene>
<feature type="region of interest" description="Disordered" evidence="3">
    <location>
        <begin position="1"/>
        <end position="23"/>
    </location>
</feature>
<comment type="caution">
    <text evidence="5">The sequence shown here is derived from an EMBL/GenBank/DDBJ whole genome shotgun (WGS) entry which is preliminary data.</text>
</comment>
<dbReference type="FunFam" id="1.10.246.20:FF:000003">
    <property type="entry name" value="Mediator of RNA polymerase II transcription subunit 15a"/>
    <property type="match status" value="1"/>
</dbReference>
<evidence type="ECO:0000256" key="2">
    <source>
        <dbReference type="ARBA" id="ARBA00023242"/>
    </source>
</evidence>
<dbReference type="InterPro" id="IPR044661">
    <property type="entry name" value="MED15a/b/c-like"/>
</dbReference>
<dbReference type="AlphaFoldDB" id="A0AAU9ML17"/>
<sequence length="107" mass="12530">MDMSNLRRTHGGSGDVGDSSLQSGDWRTQLRAAARERMVNRIMVKVKRYHPYSGHEELQELRKTCARFEEQIYNAATSLFDYMRKISFKMLTIDTRPRRPMPLAYAM</sequence>
<dbReference type="InterPro" id="IPR036529">
    <property type="entry name" value="KIX_dom_sf"/>
</dbReference>
<dbReference type="GO" id="GO:0005634">
    <property type="term" value="C:nucleus"/>
    <property type="evidence" value="ECO:0007669"/>
    <property type="project" value="UniProtKB-SubCell"/>
</dbReference>
<evidence type="ECO:0000256" key="3">
    <source>
        <dbReference type="SAM" id="MobiDB-lite"/>
    </source>
</evidence>
<accession>A0AAU9ML17</accession>
<evidence type="ECO:0000259" key="4">
    <source>
        <dbReference type="Pfam" id="PF16987"/>
    </source>
</evidence>
<dbReference type="Gene3D" id="1.10.246.20">
    <property type="entry name" value="Coactivator CBP, KIX domain"/>
    <property type="match status" value="1"/>
</dbReference>
<keyword evidence="2" id="KW-0539">Nucleus</keyword>
<dbReference type="Proteomes" id="UP001157418">
    <property type="component" value="Unassembled WGS sequence"/>
</dbReference>
<dbReference type="PANTHER" id="PTHR33137:SF4">
    <property type="entry name" value="MEDIATOR OF RNA POLYMERASE II TRANSCRIPTION SUBUNIT 15A-RELATED"/>
    <property type="match status" value="1"/>
</dbReference>